<dbReference type="GO" id="GO:0046872">
    <property type="term" value="F:metal ion binding"/>
    <property type="evidence" value="ECO:0007669"/>
    <property type="project" value="UniProtKB-KW"/>
</dbReference>
<dbReference type="RefSeq" id="WP_093673996.1">
    <property type="nucleotide sequence ID" value="NZ_FOOY01000022.1"/>
</dbReference>
<keyword evidence="8" id="KW-0067">ATP-binding</keyword>
<dbReference type="PROSITE" id="PS50890">
    <property type="entry name" value="PUA"/>
    <property type="match status" value="1"/>
</dbReference>
<keyword evidence="3" id="KW-0808">Transferase</keyword>
<dbReference type="SUPFAM" id="SSF53067">
    <property type="entry name" value="Actin-like ATPase domain"/>
    <property type="match status" value="1"/>
</dbReference>
<dbReference type="Proteomes" id="UP000198752">
    <property type="component" value="Unassembled WGS sequence"/>
</dbReference>
<dbReference type="CDD" id="cd24067">
    <property type="entry name" value="ASKHA_NBD_ROK_BsFRK-like"/>
    <property type="match status" value="1"/>
</dbReference>
<evidence type="ECO:0000256" key="7">
    <source>
        <dbReference type="ARBA" id="ARBA00022833"/>
    </source>
</evidence>
<dbReference type="Gene3D" id="3.30.420.40">
    <property type="match status" value="2"/>
</dbReference>
<evidence type="ECO:0000256" key="2">
    <source>
        <dbReference type="ARBA" id="ARBA00006479"/>
    </source>
</evidence>
<keyword evidence="10" id="KW-0119">Carbohydrate metabolism</keyword>
<dbReference type="InterPro" id="IPR000600">
    <property type="entry name" value="ROK"/>
</dbReference>
<keyword evidence="9" id="KW-0460">Magnesium</keyword>
<comment type="similarity">
    <text evidence="2">Belongs to the ROK (NagC/XylR) family.</text>
</comment>
<dbReference type="GO" id="GO:0005524">
    <property type="term" value="F:ATP binding"/>
    <property type="evidence" value="ECO:0007669"/>
    <property type="project" value="UniProtKB-KW"/>
</dbReference>
<evidence type="ECO:0000256" key="5">
    <source>
        <dbReference type="ARBA" id="ARBA00022741"/>
    </source>
</evidence>
<dbReference type="InterPro" id="IPR054618">
    <property type="entry name" value="ScrK"/>
</dbReference>
<gene>
    <name evidence="13" type="ORF">SAMN02982927_02800</name>
</gene>
<dbReference type="PANTHER" id="PTHR42742">
    <property type="entry name" value="TRANSCRIPTIONAL REPRESSOR MPRA"/>
    <property type="match status" value="1"/>
</dbReference>
<dbReference type="OrthoDB" id="9795247at2"/>
<keyword evidence="7" id="KW-0862">Zinc</keyword>
<keyword evidence="5" id="KW-0547">Nucleotide-binding</keyword>
<keyword evidence="6 13" id="KW-0418">Kinase</keyword>
<accession>A0A1I2UQX9</accession>
<reference evidence="14" key="1">
    <citation type="submission" date="2016-10" db="EMBL/GenBank/DDBJ databases">
        <authorList>
            <person name="Varghese N."/>
            <person name="Submissions S."/>
        </authorList>
    </citation>
    <scope>NUCLEOTIDE SEQUENCE [LARGE SCALE GENOMIC DNA]</scope>
    <source>
        <strain evidence="14">ATCC 700379</strain>
    </source>
</reference>
<dbReference type="STRING" id="269670.SAMN02982927_02800"/>
<dbReference type="FunFam" id="3.30.420.40:FF:000136">
    <property type="entry name" value="Putative fructokinase"/>
    <property type="match status" value="1"/>
</dbReference>
<dbReference type="EMBL" id="FOOY01000022">
    <property type="protein sequence ID" value="SFG79534.1"/>
    <property type="molecule type" value="Genomic_DNA"/>
</dbReference>
<evidence type="ECO:0000256" key="3">
    <source>
        <dbReference type="ARBA" id="ARBA00022679"/>
    </source>
</evidence>
<dbReference type="GO" id="GO:0008865">
    <property type="term" value="F:fructokinase activity"/>
    <property type="evidence" value="ECO:0007669"/>
    <property type="project" value="UniProtKB-EC"/>
</dbReference>
<keyword evidence="4" id="KW-0479">Metal-binding</keyword>
<dbReference type="NCBIfam" id="NF045550">
    <property type="entry name" value="FrctkaseScrK"/>
    <property type="match status" value="1"/>
</dbReference>
<dbReference type="InterPro" id="IPR051804">
    <property type="entry name" value="Carb_Metab_Reg_Kinase/Isom"/>
</dbReference>
<evidence type="ECO:0000256" key="8">
    <source>
        <dbReference type="ARBA" id="ARBA00022840"/>
    </source>
</evidence>
<evidence type="ECO:0000256" key="4">
    <source>
        <dbReference type="ARBA" id="ARBA00022723"/>
    </source>
</evidence>
<dbReference type="AlphaFoldDB" id="A0A1I2UQX9"/>
<evidence type="ECO:0000256" key="6">
    <source>
        <dbReference type="ARBA" id="ARBA00022777"/>
    </source>
</evidence>
<evidence type="ECO:0000256" key="1">
    <source>
        <dbReference type="ARBA" id="ARBA00001946"/>
    </source>
</evidence>
<sequence length="291" mass="31916">MLLGSIEAGGTKFVCAVGNEDYRVLEKVSIPTTDPGTTFTKVINFFKPFKDLAALSIASFGPIEIQKNNKLYGYITDTPKKGWSNVDFVGPIKKELTVPIFFTTDVNGSAYGEYVMAQLFNEKIQSLVYLTIGTGVGGGAVIDGTILGSAGHTEMGHVYVKRHPDDLEFQGICPFHKDCLEGLASGPTFEARTGLKGKDIPIDHHVWDIMSYYVAQAAIQQTMILRPDNIVFGGGVVSEAFLEKVRRDFAELNQNYIKVPDLKTYIRMPRIKDNGSATLGNFALAFKELGN</sequence>
<keyword evidence="14" id="KW-1185">Reference proteome</keyword>
<evidence type="ECO:0000256" key="11">
    <source>
        <dbReference type="ARBA" id="ARBA00038887"/>
    </source>
</evidence>
<dbReference type="PANTHER" id="PTHR42742:SF3">
    <property type="entry name" value="FRUCTOKINASE"/>
    <property type="match status" value="1"/>
</dbReference>
<organism evidence="13 14">
    <name type="scientific">Sporolactobacillus nakayamae</name>
    <dbReference type="NCBI Taxonomy" id="269670"/>
    <lineage>
        <taxon>Bacteria</taxon>
        <taxon>Bacillati</taxon>
        <taxon>Bacillota</taxon>
        <taxon>Bacilli</taxon>
        <taxon>Bacillales</taxon>
        <taxon>Sporolactobacillaceae</taxon>
        <taxon>Sporolactobacillus</taxon>
    </lineage>
</organism>
<evidence type="ECO:0000313" key="13">
    <source>
        <dbReference type="EMBL" id="SFG79534.1"/>
    </source>
</evidence>
<name>A0A1I2UQX9_9BACL</name>
<comment type="cofactor">
    <cofactor evidence="1">
        <name>Mg(2+)</name>
        <dbReference type="ChEBI" id="CHEBI:18420"/>
    </cofactor>
</comment>
<dbReference type="EC" id="2.7.1.4" evidence="11"/>
<dbReference type="InterPro" id="IPR043129">
    <property type="entry name" value="ATPase_NBD"/>
</dbReference>
<evidence type="ECO:0000313" key="14">
    <source>
        <dbReference type="Proteomes" id="UP000198752"/>
    </source>
</evidence>
<evidence type="ECO:0000256" key="9">
    <source>
        <dbReference type="ARBA" id="ARBA00022842"/>
    </source>
</evidence>
<evidence type="ECO:0000256" key="10">
    <source>
        <dbReference type="ARBA" id="ARBA00023277"/>
    </source>
</evidence>
<evidence type="ECO:0000256" key="12">
    <source>
        <dbReference type="ARBA" id="ARBA00048451"/>
    </source>
</evidence>
<proteinExistence type="inferred from homology"/>
<comment type="catalytic activity">
    <reaction evidence="12">
        <text>D-fructose + ATP = D-fructose 6-phosphate + ADP + H(+)</text>
        <dbReference type="Rhea" id="RHEA:16125"/>
        <dbReference type="ChEBI" id="CHEBI:15378"/>
        <dbReference type="ChEBI" id="CHEBI:30616"/>
        <dbReference type="ChEBI" id="CHEBI:37721"/>
        <dbReference type="ChEBI" id="CHEBI:61527"/>
        <dbReference type="ChEBI" id="CHEBI:456216"/>
        <dbReference type="EC" id="2.7.1.4"/>
    </reaction>
</comment>
<protein>
    <recommendedName>
        <fullName evidence="11">fructokinase</fullName>
        <ecNumber evidence="11">2.7.1.4</ecNumber>
    </recommendedName>
</protein>
<dbReference type="FunFam" id="3.30.420.40:FF:000153">
    <property type="entry name" value="Putative fructokinase"/>
    <property type="match status" value="1"/>
</dbReference>
<dbReference type="Pfam" id="PF00480">
    <property type="entry name" value="ROK"/>
    <property type="match status" value="1"/>
</dbReference>